<evidence type="ECO:0000313" key="7">
    <source>
        <dbReference type="Proteomes" id="UP000248301"/>
    </source>
</evidence>
<keyword evidence="1 6" id="KW-0489">Methyltransferase</keyword>
<dbReference type="InterPro" id="IPR029063">
    <property type="entry name" value="SAM-dependent_MTases_sf"/>
</dbReference>
<comment type="caution">
    <text evidence="6">The sequence shown here is derived from an EMBL/GenBank/DDBJ whole genome shotgun (WGS) entry which is preliminary data.</text>
</comment>
<evidence type="ECO:0000256" key="1">
    <source>
        <dbReference type="ARBA" id="ARBA00022603"/>
    </source>
</evidence>
<keyword evidence="3" id="KW-0949">S-adenosyl-L-methionine</keyword>
<keyword evidence="2 6" id="KW-0808">Transferase</keyword>
<sequence>MDDRIRTVLDLYHARMAEERSRPRQEPPGGRDGGQDQRMRAIGPDTGRMLNILARSLGRATILELGTSFGYSGIWLAEAARATGGRLITMERHGYKTDHARKMADRAGLADWIDFRVGDAVAMIGELPQKVDFVFVDLWKDLYVPCLDAFYPRLNPGAIVVADNMIRPATEDVKRYGRAIRARPGMSSVLLPVGTGIEVSRFAPEVM</sequence>
<proteinExistence type="predicted"/>
<dbReference type="PANTHER" id="PTHR43167">
    <property type="entry name" value="PUTATIVE (AFU_ORTHOLOGUE AFUA_6G01830)-RELATED"/>
    <property type="match status" value="1"/>
</dbReference>
<name>A0A318PWZ5_9PROT</name>
<dbReference type="EMBL" id="NKUF01000010">
    <property type="protein sequence ID" value="PYD63585.1"/>
    <property type="molecule type" value="Genomic_DNA"/>
</dbReference>
<dbReference type="CDD" id="cd02440">
    <property type="entry name" value="AdoMet_MTases"/>
    <property type="match status" value="1"/>
</dbReference>
<dbReference type="Proteomes" id="UP001526337">
    <property type="component" value="Unassembled WGS sequence"/>
</dbReference>
<reference evidence="6 7" key="1">
    <citation type="submission" date="2017-07" db="EMBL/GenBank/DDBJ databases">
        <title>A draft genome sequence of Gluconacetobacter entanii LTH 4560.</title>
        <authorList>
            <person name="Skraban J."/>
            <person name="Cleenwerck I."/>
            <person name="Vandamme P."/>
            <person name="Trcek J."/>
        </authorList>
    </citation>
    <scope>NUCLEOTIDE SEQUENCE [LARGE SCALE GENOMIC DNA]</scope>
    <source>
        <strain evidence="6 7">LTH 4560</strain>
    </source>
</reference>
<evidence type="ECO:0000256" key="2">
    <source>
        <dbReference type="ARBA" id="ARBA00022679"/>
    </source>
</evidence>
<dbReference type="SUPFAM" id="SSF53335">
    <property type="entry name" value="S-adenosyl-L-methionine-dependent methyltransferases"/>
    <property type="match status" value="1"/>
</dbReference>
<evidence type="ECO:0000313" key="6">
    <source>
        <dbReference type="EMBL" id="PYD63585.1"/>
    </source>
</evidence>
<reference evidence="5 8" key="2">
    <citation type="submission" date="2022-07" db="EMBL/GenBank/DDBJ databases">
        <title>Genome stability of Gluconacetobacter entanii AV429.</title>
        <authorList>
            <person name="Trcek J."/>
            <person name="Cepec E."/>
        </authorList>
    </citation>
    <scope>NUCLEOTIDE SEQUENCE [LARGE SCALE GENOMIC DNA]</scope>
    <source>
        <strain evidence="5 8">AV429_2022</strain>
    </source>
</reference>
<evidence type="ECO:0000256" key="4">
    <source>
        <dbReference type="SAM" id="MobiDB-lite"/>
    </source>
</evidence>
<dbReference type="PROSITE" id="PS51682">
    <property type="entry name" value="SAM_OMT_I"/>
    <property type="match status" value="1"/>
</dbReference>
<feature type="region of interest" description="Disordered" evidence="4">
    <location>
        <begin position="16"/>
        <end position="41"/>
    </location>
</feature>
<dbReference type="GO" id="GO:0008171">
    <property type="term" value="F:O-methyltransferase activity"/>
    <property type="evidence" value="ECO:0007669"/>
    <property type="project" value="InterPro"/>
</dbReference>
<protein>
    <submittedName>
        <fullName evidence="5">DUF1442 domain-containing protein</fullName>
    </submittedName>
    <submittedName>
        <fullName evidence="6">Methyltransferase</fullName>
    </submittedName>
</protein>
<dbReference type="AlphaFoldDB" id="A0A318PWZ5"/>
<accession>A0A318PWZ5</accession>
<dbReference type="EMBL" id="JANGSQ010000093">
    <property type="protein sequence ID" value="MCW4590017.1"/>
    <property type="molecule type" value="Genomic_DNA"/>
</dbReference>
<dbReference type="Gene3D" id="3.40.50.150">
    <property type="entry name" value="Vaccinia Virus protein VP39"/>
    <property type="match status" value="1"/>
</dbReference>
<evidence type="ECO:0000313" key="5">
    <source>
        <dbReference type="EMBL" id="MCW4590017.1"/>
    </source>
</evidence>
<organism evidence="6 7">
    <name type="scientific">Gluconacetobacter entanii</name>
    <dbReference type="NCBI Taxonomy" id="108528"/>
    <lineage>
        <taxon>Bacteria</taxon>
        <taxon>Pseudomonadati</taxon>
        <taxon>Pseudomonadota</taxon>
        <taxon>Alphaproteobacteria</taxon>
        <taxon>Acetobacterales</taxon>
        <taxon>Acetobacteraceae</taxon>
        <taxon>Gluconacetobacter</taxon>
    </lineage>
</organism>
<dbReference type="RefSeq" id="WP_110913225.1">
    <property type="nucleotide sequence ID" value="NZ_JABJWD010000069.1"/>
</dbReference>
<dbReference type="InterPro" id="IPR002935">
    <property type="entry name" value="SAM_O-MeTrfase"/>
</dbReference>
<evidence type="ECO:0000256" key="3">
    <source>
        <dbReference type="ARBA" id="ARBA00022691"/>
    </source>
</evidence>
<dbReference type="PANTHER" id="PTHR43167:SF1">
    <property type="entry name" value="PUTATIVE (AFU_ORTHOLOGUE AFUA_6G01830)-RELATED"/>
    <property type="match status" value="1"/>
</dbReference>
<feature type="compositionally biased region" description="Basic and acidic residues" evidence="4">
    <location>
        <begin position="16"/>
        <end position="25"/>
    </location>
</feature>
<gene>
    <name evidence="6" type="ORF">CFR72_06710</name>
    <name evidence="5" type="ORF">NO263_05415</name>
</gene>
<dbReference type="OrthoDB" id="9799672at2"/>
<evidence type="ECO:0000313" key="8">
    <source>
        <dbReference type="Proteomes" id="UP001526337"/>
    </source>
</evidence>
<dbReference type="GO" id="GO:0032259">
    <property type="term" value="P:methylation"/>
    <property type="evidence" value="ECO:0007669"/>
    <property type="project" value="UniProtKB-KW"/>
</dbReference>
<dbReference type="Pfam" id="PF01596">
    <property type="entry name" value="Methyltransf_3"/>
    <property type="match status" value="1"/>
</dbReference>
<keyword evidence="8" id="KW-1185">Reference proteome</keyword>
<dbReference type="Proteomes" id="UP000248301">
    <property type="component" value="Unassembled WGS sequence"/>
</dbReference>